<keyword evidence="3" id="KW-0677">Repeat</keyword>
<evidence type="ECO:0000259" key="6">
    <source>
        <dbReference type="PROSITE" id="PS50026"/>
    </source>
</evidence>
<evidence type="ECO:0000256" key="5">
    <source>
        <dbReference type="PROSITE-ProRule" id="PRU00076"/>
    </source>
</evidence>
<dbReference type="Proteomes" id="UP000050761">
    <property type="component" value="Unassembled WGS sequence"/>
</dbReference>
<dbReference type="InterPro" id="IPR000742">
    <property type="entry name" value="EGF"/>
</dbReference>
<dbReference type="PANTHER" id="PTHR24039:SF34">
    <property type="entry name" value="TRANSMEMBRANE CELL ADHESION RECEPTOR MUA-3"/>
    <property type="match status" value="1"/>
</dbReference>
<evidence type="ECO:0000256" key="4">
    <source>
        <dbReference type="ARBA" id="ARBA00023157"/>
    </source>
</evidence>
<dbReference type="SUPFAM" id="SSF57196">
    <property type="entry name" value="EGF/Laminin"/>
    <property type="match status" value="1"/>
</dbReference>
<organism evidence="8 9">
    <name type="scientific">Heligmosomoides polygyrus</name>
    <name type="common">Parasitic roundworm</name>
    <dbReference type="NCBI Taxonomy" id="6339"/>
    <lineage>
        <taxon>Eukaryota</taxon>
        <taxon>Metazoa</taxon>
        <taxon>Ecdysozoa</taxon>
        <taxon>Nematoda</taxon>
        <taxon>Chromadorea</taxon>
        <taxon>Rhabditida</taxon>
        <taxon>Rhabditina</taxon>
        <taxon>Rhabditomorpha</taxon>
        <taxon>Strongyloidea</taxon>
        <taxon>Heligmosomidae</taxon>
        <taxon>Heligmosomoides</taxon>
    </lineage>
</organism>
<reference evidence="7 8" key="1">
    <citation type="submission" date="2018-11" db="EMBL/GenBank/DDBJ databases">
        <authorList>
            <consortium name="Pathogen Informatics"/>
        </authorList>
    </citation>
    <scope>NUCLEOTIDE SEQUENCE [LARGE SCALE GENOMIC DNA]</scope>
</reference>
<keyword evidence="4" id="KW-1015">Disulfide bond</keyword>
<dbReference type="AlphaFoldDB" id="A0A183FFJ7"/>
<evidence type="ECO:0000313" key="7">
    <source>
        <dbReference type="EMBL" id="VDO64091.1"/>
    </source>
</evidence>
<dbReference type="Gene3D" id="2.10.25.10">
    <property type="entry name" value="Laminin"/>
    <property type="match status" value="2"/>
</dbReference>
<protein>
    <submittedName>
        <fullName evidence="9">EGF-like domain-containing protein</fullName>
    </submittedName>
</protein>
<dbReference type="Pfam" id="PF07645">
    <property type="entry name" value="EGF_CA"/>
    <property type="match status" value="2"/>
</dbReference>
<evidence type="ECO:0000256" key="2">
    <source>
        <dbReference type="ARBA" id="ARBA00022729"/>
    </source>
</evidence>
<comment type="caution">
    <text evidence="5">Lacks conserved residue(s) required for the propagation of feature annotation.</text>
</comment>
<dbReference type="SMART" id="SM00181">
    <property type="entry name" value="EGF"/>
    <property type="match status" value="2"/>
</dbReference>
<sequence length="195" mass="21281">MTAVSGSNPCQDYSLHDCDSVAECFSEQPGYFQCRCPKGFVDVSPDKRTPGRKCVRGLFRGPLSLSPKALAERNSMTSSIFNVVDSESISESGTVKGHITYLVRAGHPIPHPFGDGRPCGRVRLVDECSLGTHTCDPNADCVDTPDGYTCRCKAGWRDSSRDPLRSPGRICRKGGLTLSGTCWATVLSPLFYRWI</sequence>
<proteinExistence type="predicted"/>
<accession>A0A3P7WSL0</accession>
<accession>A0A183FFJ7</accession>
<evidence type="ECO:0000313" key="9">
    <source>
        <dbReference type="WBParaSite" id="HPBE_0000530701-mRNA-1"/>
    </source>
</evidence>
<dbReference type="InterPro" id="IPR001881">
    <property type="entry name" value="EGF-like_Ca-bd_dom"/>
</dbReference>
<dbReference type="PROSITE" id="PS00010">
    <property type="entry name" value="ASX_HYDROXYL"/>
    <property type="match status" value="1"/>
</dbReference>
<feature type="domain" description="EGF-like" evidence="6">
    <location>
        <begin position="124"/>
        <end position="162"/>
    </location>
</feature>
<dbReference type="WBParaSite" id="HPBE_0000530701-mRNA-1">
    <property type="protein sequence ID" value="HPBE_0000530701-mRNA-1"/>
    <property type="gene ID" value="HPBE_0000530701"/>
</dbReference>
<evidence type="ECO:0000313" key="8">
    <source>
        <dbReference type="Proteomes" id="UP000050761"/>
    </source>
</evidence>
<dbReference type="CDD" id="cd00054">
    <property type="entry name" value="EGF_CA"/>
    <property type="match status" value="1"/>
</dbReference>
<name>A0A183FFJ7_HELPZ</name>
<gene>
    <name evidence="7" type="ORF">HPBE_LOCUS5308</name>
</gene>
<dbReference type="FunFam" id="2.10.25.10:FF:000291">
    <property type="entry name" value="Transmembrane matrix receptor MUP-4"/>
    <property type="match status" value="1"/>
</dbReference>
<dbReference type="InterPro" id="IPR049883">
    <property type="entry name" value="NOTCH1_EGF-like"/>
</dbReference>
<keyword evidence="8" id="KW-1185">Reference proteome</keyword>
<dbReference type="SMART" id="SM00179">
    <property type="entry name" value="EGF_CA"/>
    <property type="match status" value="2"/>
</dbReference>
<evidence type="ECO:0000256" key="1">
    <source>
        <dbReference type="ARBA" id="ARBA00022536"/>
    </source>
</evidence>
<dbReference type="EMBL" id="UZAH01025448">
    <property type="protein sequence ID" value="VDO64091.1"/>
    <property type="molecule type" value="Genomic_DNA"/>
</dbReference>
<evidence type="ECO:0000256" key="3">
    <source>
        <dbReference type="ARBA" id="ARBA00022737"/>
    </source>
</evidence>
<keyword evidence="2" id="KW-0732">Signal</keyword>
<dbReference type="InterPro" id="IPR000152">
    <property type="entry name" value="EGF-type_Asp/Asn_hydroxyl_site"/>
</dbReference>
<keyword evidence="1 5" id="KW-0245">EGF-like domain</keyword>
<dbReference type="PROSITE" id="PS50026">
    <property type="entry name" value="EGF_3"/>
    <property type="match status" value="1"/>
</dbReference>
<dbReference type="GO" id="GO:0005509">
    <property type="term" value="F:calcium ion binding"/>
    <property type="evidence" value="ECO:0007669"/>
    <property type="project" value="InterPro"/>
</dbReference>
<dbReference type="OrthoDB" id="10040649at2759"/>
<reference evidence="9" key="2">
    <citation type="submission" date="2019-09" db="UniProtKB">
        <authorList>
            <consortium name="WormBaseParasite"/>
        </authorList>
    </citation>
    <scope>IDENTIFICATION</scope>
</reference>
<dbReference type="PANTHER" id="PTHR24039">
    <property type="entry name" value="FIBRILLIN-RELATED"/>
    <property type="match status" value="1"/>
</dbReference>